<evidence type="ECO:0000313" key="1">
    <source>
        <dbReference type="EMBL" id="GAI83737.1"/>
    </source>
</evidence>
<proteinExistence type="predicted"/>
<evidence type="ECO:0008006" key="2">
    <source>
        <dbReference type="Google" id="ProtNLM"/>
    </source>
</evidence>
<gene>
    <name evidence="1" type="ORF">S12H4_14690</name>
</gene>
<comment type="caution">
    <text evidence="1">The sequence shown here is derived from an EMBL/GenBank/DDBJ whole genome shotgun (WGS) entry which is preliminary data.</text>
</comment>
<reference evidence="1" key="1">
    <citation type="journal article" date="2014" name="Front. Microbiol.">
        <title>High frequency of phylogenetically diverse reductive dehalogenase-homologous genes in deep subseafloor sedimentary metagenomes.</title>
        <authorList>
            <person name="Kawai M."/>
            <person name="Futagami T."/>
            <person name="Toyoda A."/>
            <person name="Takaki Y."/>
            <person name="Nishi S."/>
            <person name="Hori S."/>
            <person name="Arai W."/>
            <person name="Tsubouchi T."/>
            <person name="Morono Y."/>
            <person name="Uchiyama I."/>
            <person name="Ito T."/>
            <person name="Fujiyama A."/>
            <person name="Inagaki F."/>
            <person name="Takami H."/>
        </authorList>
    </citation>
    <scope>NUCLEOTIDE SEQUENCE</scope>
    <source>
        <strain evidence="1">Expedition CK06-06</strain>
    </source>
</reference>
<dbReference type="EMBL" id="BARW01007017">
    <property type="protein sequence ID" value="GAI83737.1"/>
    <property type="molecule type" value="Genomic_DNA"/>
</dbReference>
<dbReference type="InterPro" id="IPR014845">
    <property type="entry name" value="GYD/TTHA1554"/>
</dbReference>
<name>X1RSL5_9ZZZZ</name>
<dbReference type="AlphaFoldDB" id="X1RSL5"/>
<protein>
    <recommendedName>
        <fullName evidence="2">GYD family protein</fullName>
    </recommendedName>
</protein>
<organism evidence="1">
    <name type="scientific">marine sediment metagenome</name>
    <dbReference type="NCBI Taxonomy" id="412755"/>
    <lineage>
        <taxon>unclassified sequences</taxon>
        <taxon>metagenomes</taxon>
        <taxon>ecological metagenomes</taxon>
    </lineage>
</organism>
<accession>X1RSL5</accession>
<dbReference type="Pfam" id="PF08734">
    <property type="entry name" value="GYD"/>
    <property type="match status" value="1"/>
</dbReference>
<sequence>MATFISLVNFTPQGIRDFKDSPDRAAKFKSMAEKVGVTVKEVYWTMGVHDAVLILEAPDDGAVAAAMLGLGSLGNVRTQTLRGFNSSEIKEIISKIPS</sequence>